<dbReference type="InterPro" id="IPR043129">
    <property type="entry name" value="ATPase_NBD"/>
</dbReference>
<dbReference type="SUPFAM" id="SSF53067">
    <property type="entry name" value="Actin-like ATPase domain"/>
    <property type="match status" value="2"/>
</dbReference>
<evidence type="ECO:0000313" key="2">
    <source>
        <dbReference type="Proteomes" id="UP000242146"/>
    </source>
</evidence>
<reference evidence="1 2" key="1">
    <citation type="submission" date="2016-07" db="EMBL/GenBank/DDBJ databases">
        <title>Pervasive Adenine N6-methylation of Active Genes in Fungi.</title>
        <authorList>
            <consortium name="DOE Joint Genome Institute"/>
            <person name="Mondo S.J."/>
            <person name="Dannebaum R.O."/>
            <person name="Kuo R.C."/>
            <person name="Labutti K."/>
            <person name="Haridas S."/>
            <person name="Kuo A."/>
            <person name="Salamov A."/>
            <person name="Ahrendt S.R."/>
            <person name="Lipzen A."/>
            <person name="Sullivan W."/>
            <person name="Andreopoulos W.B."/>
            <person name="Clum A."/>
            <person name="Lindquist E."/>
            <person name="Daum C."/>
            <person name="Ramamoorthy G.K."/>
            <person name="Gryganskyi A."/>
            <person name="Culley D."/>
            <person name="Magnuson J.K."/>
            <person name="James T.Y."/>
            <person name="O'Malley M.A."/>
            <person name="Stajich J.E."/>
            <person name="Spatafora J.W."/>
            <person name="Visel A."/>
            <person name="Grigoriev I.V."/>
        </authorList>
    </citation>
    <scope>NUCLEOTIDE SEQUENCE [LARGE SCALE GENOMIC DNA]</scope>
    <source>
        <strain evidence="1 2">NRRL 3301</strain>
    </source>
</reference>
<protein>
    <submittedName>
        <fullName evidence="1">Actin-like ATPase domain-containing protein</fullName>
    </submittedName>
</protein>
<proteinExistence type="predicted"/>
<keyword evidence="2" id="KW-1185">Reference proteome</keyword>
<name>A0A1X2G6Y9_9FUNG</name>
<dbReference type="EMBL" id="MCGT01000036">
    <property type="protein sequence ID" value="ORX46728.1"/>
    <property type="molecule type" value="Genomic_DNA"/>
</dbReference>
<sequence length="551" mass="62587">MGYTFDDRKYPVIVGIDFGTTFSGCSYTLDKSDEIYDVVSWPDQKRSVYPKTPSLALYEKGSTEMVAWGHQARRLANRPNSYHFILMSKFKLFLDAHMQDAELPNDLQVVDIIADYLRGLMDHAKIDIHRRLAGMYSEEHFRYCLTVPAMWNDRAKSMMREASIRAGMISYEDPMERLLLTSEPEAAALYCQRKSSQFNLKHGQRFMVCDAGGGTVDLMVLEINHPPGSPQTLREVTRGHGATCGSGLLDNRMRHYLMDKLAYVEVPEESLDQILDTFVNAIKPEFDGVEDHYLDLPANMGLGDITDSRMGLDQGTLWLPARELKDYVFDPVINQVLDLIEGQLEQSPRLEALFLVGGFGQSNYLFQQIESAYASRIDMIGVPPRGELAVVRGAVYFGRTPQVVTERVSRRTYGVETRMLFDDRLDPVEYMVVGLDDQRFSRHRFSVYVTKGQPIKIDECVSKKFVIRYPNGTDSDLFAYDGDGPPPRHVKDYDIKKVGKFPIKMPKIPGAQPGDRVKIEINMYFGLTEIHIECVIADNVFNFTSAFDASM</sequence>
<evidence type="ECO:0000313" key="1">
    <source>
        <dbReference type="EMBL" id="ORX46728.1"/>
    </source>
</evidence>
<dbReference type="PANTHER" id="PTHR14187">
    <property type="entry name" value="ALPHA KINASE/ELONGATION FACTOR 2 KINASE"/>
    <property type="match status" value="1"/>
</dbReference>
<dbReference type="STRING" id="101127.A0A1X2G6Y9"/>
<gene>
    <name evidence="1" type="ORF">DM01DRAFT_1339384</name>
</gene>
<dbReference type="CDD" id="cd10229">
    <property type="entry name" value="ASKHA_NBD_HSP70_HSPA12"/>
    <property type="match status" value="1"/>
</dbReference>
<organism evidence="1 2">
    <name type="scientific">Hesseltinella vesiculosa</name>
    <dbReference type="NCBI Taxonomy" id="101127"/>
    <lineage>
        <taxon>Eukaryota</taxon>
        <taxon>Fungi</taxon>
        <taxon>Fungi incertae sedis</taxon>
        <taxon>Mucoromycota</taxon>
        <taxon>Mucoromycotina</taxon>
        <taxon>Mucoromycetes</taxon>
        <taxon>Mucorales</taxon>
        <taxon>Cunninghamellaceae</taxon>
        <taxon>Hesseltinella</taxon>
    </lineage>
</organism>
<dbReference type="Proteomes" id="UP000242146">
    <property type="component" value="Unassembled WGS sequence"/>
</dbReference>
<dbReference type="AlphaFoldDB" id="A0A1X2G6Y9"/>
<dbReference type="PANTHER" id="PTHR14187:SF5">
    <property type="entry name" value="HEAT SHOCK 70 KDA PROTEIN 12A"/>
    <property type="match status" value="1"/>
</dbReference>
<dbReference type="Gene3D" id="3.30.420.40">
    <property type="match status" value="1"/>
</dbReference>
<accession>A0A1X2G6Y9</accession>
<comment type="caution">
    <text evidence="1">The sequence shown here is derived from an EMBL/GenBank/DDBJ whole genome shotgun (WGS) entry which is preliminary data.</text>
</comment>
<dbReference type="OrthoDB" id="2963168at2759"/>